<protein>
    <submittedName>
        <fullName evidence="1">Keratinocyte-associated protein 2</fullName>
    </submittedName>
</protein>
<dbReference type="AlphaFoldDB" id="A0A0N4VZY9"/>
<evidence type="ECO:0000313" key="1">
    <source>
        <dbReference type="WBParaSite" id="HPLM_0000286301-mRNA-1"/>
    </source>
</evidence>
<reference evidence="1" key="1">
    <citation type="submission" date="2017-02" db="UniProtKB">
        <authorList>
            <consortium name="WormBaseParasite"/>
        </authorList>
    </citation>
    <scope>IDENTIFICATION</scope>
</reference>
<name>A0A0N4VZY9_HAEPC</name>
<sequence>LGSVLPAALAYVCAMVSIFLCPSGIEFVNCLKSPTVEIDSGTNFGFSMLDSNKLSMESLVTQTEQWQVNPRPAKNFWNIFIASKKK</sequence>
<organism evidence="1">
    <name type="scientific">Haemonchus placei</name>
    <name type="common">Barber's pole worm</name>
    <dbReference type="NCBI Taxonomy" id="6290"/>
    <lineage>
        <taxon>Eukaryota</taxon>
        <taxon>Metazoa</taxon>
        <taxon>Ecdysozoa</taxon>
        <taxon>Nematoda</taxon>
        <taxon>Chromadorea</taxon>
        <taxon>Rhabditida</taxon>
        <taxon>Rhabditina</taxon>
        <taxon>Rhabditomorpha</taxon>
        <taxon>Strongyloidea</taxon>
        <taxon>Trichostrongylidae</taxon>
        <taxon>Haemonchus</taxon>
    </lineage>
</organism>
<proteinExistence type="predicted"/>
<dbReference type="WBParaSite" id="HPLM_0000286301-mRNA-1">
    <property type="protein sequence ID" value="HPLM_0000286301-mRNA-1"/>
    <property type="gene ID" value="HPLM_0000286301"/>
</dbReference>
<accession>A0A0N4VZY9</accession>